<comment type="caution">
    <text evidence="1">The sequence shown here is derived from an EMBL/GenBank/DDBJ whole genome shotgun (WGS) entry which is preliminary data.</text>
</comment>
<gene>
    <name evidence="1" type="ORF">AXG93_4382s1230</name>
</gene>
<dbReference type="EMBL" id="LVLJ01003300">
    <property type="protein sequence ID" value="OAE21992.1"/>
    <property type="molecule type" value="Genomic_DNA"/>
</dbReference>
<name>A0A176VNW7_MARPO</name>
<evidence type="ECO:0000313" key="1">
    <source>
        <dbReference type="EMBL" id="OAE21992.1"/>
    </source>
</evidence>
<reference evidence="1" key="1">
    <citation type="submission" date="2016-03" db="EMBL/GenBank/DDBJ databases">
        <title>Mechanisms controlling the formation of the plant cell surface in tip-growing cells are functionally conserved among land plants.</title>
        <authorList>
            <person name="Honkanen S."/>
            <person name="Jones V.A."/>
            <person name="Morieri G."/>
            <person name="Champion C."/>
            <person name="Hetherington A.J."/>
            <person name="Kelly S."/>
            <person name="Saint-Marcoux D."/>
            <person name="Proust H."/>
            <person name="Prescott H."/>
            <person name="Dolan L."/>
        </authorList>
    </citation>
    <scope>NUCLEOTIDE SEQUENCE [LARGE SCALE GENOMIC DNA]</scope>
    <source>
        <tissue evidence="1">Whole gametophyte</tissue>
    </source>
</reference>
<sequence length="150" mass="16848">MKSRRQRIEFERTGGRAQFGEKFLEQVVAEVEKSVAEQPAMPSCQVSSGGVEVSELWRSLATEKYLHTKTELECKDLRVYINNAQKVTVELEDKLDLSQKEFASKFKRTDELTVNLTANLAARDQSHAAELVLKAKELAEGSCPNFGVRA</sequence>
<protein>
    <submittedName>
        <fullName evidence="1">Uncharacterized protein</fullName>
    </submittedName>
</protein>
<proteinExistence type="predicted"/>
<keyword evidence="2" id="KW-1185">Reference proteome</keyword>
<evidence type="ECO:0000313" key="2">
    <source>
        <dbReference type="Proteomes" id="UP000077202"/>
    </source>
</evidence>
<accession>A0A176VNW7</accession>
<organism evidence="1 2">
    <name type="scientific">Marchantia polymorpha subsp. ruderalis</name>
    <dbReference type="NCBI Taxonomy" id="1480154"/>
    <lineage>
        <taxon>Eukaryota</taxon>
        <taxon>Viridiplantae</taxon>
        <taxon>Streptophyta</taxon>
        <taxon>Embryophyta</taxon>
        <taxon>Marchantiophyta</taxon>
        <taxon>Marchantiopsida</taxon>
        <taxon>Marchantiidae</taxon>
        <taxon>Marchantiales</taxon>
        <taxon>Marchantiaceae</taxon>
        <taxon>Marchantia</taxon>
    </lineage>
</organism>
<dbReference type="AlphaFoldDB" id="A0A176VNW7"/>
<dbReference type="Proteomes" id="UP000077202">
    <property type="component" value="Unassembled WGS sequence"/>
</dbReference>